<keyword evidence="1" id="KW-0812">Transmembrane</keyword>
<dbReference type="STRING" id="619805.SAMN05660477_03066"/>
<evidence type="ECO:0000256" key="1">
    <source>
        <dbReference type="SAM" id="Phobius"/>
    </source>
</evidence>
<keyword evidence="1" id="KW-0472">Membrane</keyword>
<proteinExistence type="predicted"/>
<keyword evidence="1" id="KW-1133">Transmembrane helix</keyword>
<accession>A0A1T5GR28</accession>
<gene>
    <name evidence="2" type="ORF">SAMN05660477_03066</name>
</gene>
<evidence type="ECO:0000313" key="2">
    <source>
        <dbReference type="EMBL" id="SKC10863.1"/>
    </source>
</evidence>
<reference evidence="2 3" key="1">
    <citation type="submission" date="2017-02" db="EMBL/GenBank/DDBJ databases">
        <authorList>
            <person name="Peterson S.W."/>
        </authorList>
    </citation>
    <scope>NUCLEOTIDE SEQUENCE [LARGE SCALE GENOMIC DNA]</scope>
    <source>
        <strain evidence="2 3">DSM 22323</strain>
    </source>
</reference>
<name>A0A1T5GR28_9FLAO</name>
<keyword evidence="3" id="KW-1185">Reference proteome</keyword>
<protein>
    <submittedName>
        <fullName evidence="2">Uncharacterized protein</fullName>
    </submittedName>
</protein>
<dbReference type="EMBL" id="FUYZ01000016">
    <property type="protein sequence ID" value="SKC10863.1"/>
    <property type="molecule type" value="Genomic_DNA"/>
</dbReference>
<sequence length="203" mass="23307">MKIIFSRNALLILSISRKYYCAFLFLGFYITFQAQIYQSTSSTLYISEGATVTEFNNNDIDKNEIKRGKIFVSENTLIHALDNTLSGQFVSLETIKKSSVPKEHVASYTKTKKVKTEKIPELNNKPDFKFVSGDSDYVLEVKSSNEHFSISNTNTHLKAIFNKNTIRNNCIVIILKSNNCYYLNKNNFNEFAVYFSIRPPPYS</sequence>
<evidence type="ECO:0000313" key="3">
    <source>
        <dbReference type="Proteomes" id="UP000191112"/>
    </source>
</evidence>
<feature type="transmembrane region" description="Helical" evidence="1">
    <location>
        <begin position="20"/>
        <end position="37"/>
    </location>
</feature>
<organism evidence="2 3">
    <name type="scientific">Soonwooa buanensis</name>
    <dbReference type="NCBI Taxonomy" id="619805"/>
    <lineage>
        <taxon>Bacteria</taxon>
        <taxon>Pseudomonadati</taxon>
        <taxon>Bacteroidota</taxon>
        <taxon>Flavobacteriia</taxon>
        <taxon>Flavobacteriales</taxon>
        <taxon>Weeksellaceae</taxon>
        <taxon>Chryseobacterium group</taxon>
        <taxon>Soonwooa</taxon>
    </lineage>
</organism>
<dbReference type="RefSeq" id="WP_079668277.1">
    <property type="nucleotide sequence ID" value="NZ_FUYZ01000016.1"/>
</dbReference>
<dbReference type="Proteomes" id="UP000191112">
    <property type="component" value="Unassembled WGS sequence"/>
</dbReference>
<dbReference type="AlphaFoldDB" id="A0A1T5GR28"/>